<dbReference type="EMBL" id="CP106679">
    <property type="protein sequence ID" value="UXP32614.1"/>
    <property type="molecule type" value="Genomic_DNA"/>
</dbReference>
<protein>
    <submittedName>
        <fullName evidence="2">Alginate lyase family protein</fullName>
    </submittedName>
</protein>
<gene>
    <name evidence="2" type="ORF">N6H18_01345</name>
</gene>
<organism evidence="2 3">
    <name type="scientific">Reichenbachiella agarivorans</name>
    <dbReference type="NCBI Taxonomy" id="2979464"/>
    <lineage>
        <taxon>Bacteria</taxon>
        <taxon>Pseudomonadati</taxon>
        <taxon>Bacteroidota</taxon>
        <taxon>Cytophagia</taxon>
        <taxon>Cytophagales</taxon>
        <taxon>Reichenbachiellaceae</taxon>
        <taxon>Reichenbachiella</taxon>
    </lineage>
</organism>
<name>A0ABY6CQH3_9BACT</name>
<dbReference type="Proteomes" id="UP001065174">
    <property type="component" value="Chromosome"/>
</dbReference>
<evidence type="ECO:0000313" key="3">
    <source>
        <dbReference type="Proteomes" id="UP001065174"/>
    </source>
</evidence>
<feature type="chain" id="PRO_5047469651" evidence="1">
    <location>
        <begin position="19"/>
        <end position="1163"/>
    </location>
</feature>
<dbReference type="GO" id="GO:0016829">
    <property type="term" value="F:lyase activity"/>
    <property type="evidence" value="ECO:0007669"/>
    <property type="project" value="UniProtKB-KW"/>
</dbReference>
<keyword evidence="3" id="KW-1185">Reference proteome</keyword>
<accession>A0ABY6CQH3</accession>
<dbReference type="PANTHER" id="PTHR39210">
    <property type="entry name" value="HEPARIN-SULFATE LYASE"/>
    <property type="match status" value="1"/>
</dbReference>
<dbReference type="Gene3D" id="2.60.120.430">
    <property type="entry name" value="Galactose-binding lectin"/>
    <property type="match status" value="1"/>
</dbReference>
<dbReference type="SUPFAM" id="SSF48230">
    <property type="entry name" value="Chondroitin AC/alginate lyase"/>
    <property type="match status" value="1"/>
</dbReference>
<feature type="signal peptide" evidence="1">
    <location>
        <begin position="1"/>
        <end position="18"/>
    </location>
</feature>
<dbReference type="RefSeq" id="WP_262310049.1">
    <property type="nucleotide sequence ID" value="NZ_CP106679.1"/>
</dbReference>
<evidence type="ECO:0000313" key="2">
    <source>
        <dbReference type="EMBL" id="UXP32614.1"/>
    </source>
</evidence>
<keyword evidence="2" id="KW-0456">Lyase</keyword>
<dbReference type="Gene3D" id="2.70.98.70">
    <property type="match status" value="1"/>
</dbReference>
<proteinExistence type="predicted"/>
<sequence length="1163" mass="130753">MKFNFLVIVLLLSTTLRAQQRLDVGAQDFSDWSGFIKTAKSEGSFTSGSTVSYRYPDGQVSYQGFRKYYSNASDWSSYAGLSFDIYQKNESPLEVVVALKVAQEDEEDLNPVSSARIQLVGKGWQTVYVPWDLLDVSEGQKWGTLQGIKTLEIMAKSSKNTKLLLRNVSLTKGKQVSLTSKVQGKSAVAGEVVVYEIEVGNPTLQVQKVQLMFARYGWESMVASIDSSQIVLAPNEVKKCQVEVRIPRGLPEGVREKQVLKAVANGQGAAGVSLELTTAVTVPHPNIVFTTPKWEEVKNKISQYEWAKQGLETYESKASKWKVPEIATALPKTNTHFGRYLFHFNEGSNVMNCAIAYRLTGKQEYAEKCALFLRRLTNMDNGYPTTFRVNQNNFVKEGGVFQDVARAYDMIYDAGVLSRQDHDLIEHTFRLYIETVQMGNDEGGIGNWDLSELTGAFYCALAIQDWHLADAILHAPTGIIQQFAQGVMSDGWWYECSVGYNIWCATMFSEAAIALEPWGVNLKDVQFPIGTTSYYSLMPSRMKPGLYGMNFNKWGNIGKSSIGIKDMWDALIPFLDYRGVMFAVNDAREDLVTGEPYELAYYIYRDPEYAVVVGRSKQRNLLYGVPELADVASEKNKQSAYADNIGIVQLRSQTADRPQREQIQAALHYGSHGGYHGHFDRTNFLSMMRYGRSFYNPEMIWYSYPNYVYKFLVQTSMTKNMVVVDQKMQEPQESARILFHTGKMMQATAVETTARWSHPPYGGMVYGDKEGVSFAEKTWQEGRSIEVPTDAPAYGAVTGYTEPVLQRRLMVMMDDYVLLADYLKAEQEHTYDWLMQMKGFKELSADQKTLVRHDNQMSTDPLSAAQFFTDCDWYHTEGTARTKFEMCFGERCDNSGTLMLHSEDGPLKIDVFNAWPLQNDIMLAMPAEAHNVAKSLWYTVEADDQVLVNDSTGAWVLGSKNIDVDITDKKRLVLTSAISNSNKKTIFWGDAKLILKDGSEQLLSSLPVMYDNIIIPRSKGKDYYDGPVKIAGELMPHSLPGMPENDQEKGIITVDLSAIDAVRFQAKIGGDYPLGDESERRKTMAVRTQGKETSYLSIIEPYETESAIQSVRAKSANELVVVLKDGRSQEITISGLESENAALKVSVKELKNGKIIRKEETTK</sequence>
<dbReference type="InterPro" id="IPR008929">
    <property type="entry name" value="Chondroitin_lyas"/>
</dbReference>
<keyword evidence="1" id="KW-0732">Signal</keyword>
<evidence type="ECO:0000256" key="1">
    <source>
        <dbReference type="SAM" id="SignalP"/>
    </source>
</evidence>
<reference evidence="2" key="1">
    <citation type="submission" date="2022-09" db="EMBL/GenBank/DDBJ databases">
        <title>Comparative genomics and taxonomic characterization of three novel marine species of genus Reichenbachiella exhibiting antioxidant and polysaccharide degradation activities.</title>
        <authorList>
            <person name="Muhammad N."/>
            <person name="Lee Y.-J."/>
            <person name="Ko J."/>
            <person name="Kim S.-G."/>
        </authorList>
    </citation>
    <scope>NUCLEOTIDE SEQUENCE</scope>
    <source>
        <strain evidence="2">BKB1-1</strain>
    </source>
</reference>
<dbReference type="PANTHER" id="PTHR39210:SF1">
    <property type="entry name" value="HEPARIN-SULFATE LYASE"/>
    <property type="match status" value="1"/>
</dbReference>
<dbReference type="Gene3D" id="1.50.10.100">
    <property type="entry name" value="Chondroitin AC/alginate lyase"/>
    <property type="match status" value="1"/>
</dbReference>